<protein>
    <submittedName>
        <fullName evidence="6">Restriction endonuclease subunit S</fullName>
        <ecNumber evidence="6">3.1.21.-</ecNumber>
    </submittedName>
</protein>
<dbReference type="InterPro" id="IPR052021">
    <property type="entry name" value="Type-I_RS_S_subunit"/>
</dbReference>
<keyword evidence="6" id="KW-0540">Nuclease</keyword>
<evidence type="ECO:0000313" key="6">
    <source>
        <dbReference type="EMBL" id="UUO16366.1"/>
    </source>
</evidence>
<proteinExistence type="inferred from homology"/>
<feature type="domain" description="Type I restriction modification DNA specificity" evidence="4">
    <location>
        <begin position="10"/>
        <end position="194"/>
    </location>
</feature>
<evidence type="ECO:0000259" key="5">
    <source>
        <dbReference type="Pfam" id="PF14280"/>
    </source>
</evidence>
<dbReference type="PANTHER" id="PTHR30408:SF12">
    <property type="entry name" value="TYPE I RESTRICTION ENZYME MJAVIII SPECIFICITY SUBUNIT"/>
    <property type="match status" value="1"/>
</dbReference>
<dbReference type="EMBL" id="CP099464">
    <property type="protein sequence ID" value="UUO16366.1"/>
    <property type="molecule type" value="Genomic_DNA"/>
</dbReference>
<sequence length="475" mass="54266">MNNKPIDNIWKLLKLIDLVEYRKGFAFKSNEYQSIGHPIIRVTNFTDSSINMKDCNYLHPDKVKDYELYCLNFGDVVIATVGSWPANPESVVGKVIRVPKEAHRALLNQNAVRLRSNRNIEQRFLFYRLKNFDFQNYIISTAQGSANQASITLKSIFDFQFNLPPLSEQKAIAHILSSLDDKIELNRQMNETLEAMARAIFKSWFVDFDPVRAKMEGRQPAGMDAATADLFPDEFEESSLGLIPKEWKVKKLGDLAQNISRKFNFSNKTEVIFINTGDVLLGRFLHSNRISKEGLPGQAKKNYGEIILKNMDINLRKELFSNTYLQAVTTVAGYSLYKPSIDDDSIDWGIAAKSATGRVRSPRLELQLKCTSRDIQTDNSIQYPLKLKNYNDLRMDNFAIPRILVIVVIPEKIEDWLTQSEEELCIRYCGYWVSLRGMPETQNKTAVTITLSKSHQFTVSALQSIMHNISQGVQP</sequence>
<dbReference type="Gene3D" id="3.90.220.20">
    <property type="entry name" value="DNA methylase specificity domains"/>
    <property type="match status" value="2"/>
</dbReference>
<dbReference type="Proteomes" id="UP001057561">
    <property type="component" value="Chromosome"/>
</dbReference>
<dbReference type="SUPFAM" id="SSF116734">
    <property type="entry name" value="DNA methylase specificity domain"/>
    <property type="match status" value="2"/>
</dbReference>
<evidence type="ECO:0000256" key="2">
    <source>
        <dbReference type="ARBA" id="ARBA00022747"/>
    </source>
</evidence>
<dbReference type="CDD" id="cd17512">
    <property type="entry name" value="RMtype1_S_BceB55ORF5615P-TRD2-CR2_like"/>
    <property type="match status" value="1"/>
</dbReference>
<dbReference type="InterPro" id="IPR044946">
    <property type="entry name" value="Restrct_endonuc_typeI_TRD_sf"/>
</dbReference>
<keyword evidence="3" id="KW-0238">DNA-binding</keyword>
<dbReference type="Pfam" id="PF14280">
    <property type="entry name" value="DUF4365"/>
    <property type="match status" value="1"/>
</dbReference>
<organism evidence="6 7">
    <name type="scientific">Dolichospermum heterosporum TAC447</name>
    <dbReference type="NCBI Taxonomy" id="747523"/>
    <lineage>
        <taxon>Bacteria</taxon>
        <taxon>Bacillati</taxon>
        <taxon>Cyanobacteriota</taxon>
        <taxon>Cyanophyceae</taxon>
        <taxon>Nostocales</taxon>
        <taxon>Aphanizomenonaceae</taxon>
        <taxon>Dolichospermum</taxon>
        <taxon>Dolichospermum heterosporum</taxon>
    </lineage>
</organism>
<evidence type="ECO:0000256" key="1">
    <source>
        <dbReference type="ARBA" id="ARBA00010923"/>
    </source>
</evidence>
<reference evidence="6" key="1">
    <citation type="submission" date="2022-06" db="EMBL/GenBank/DDBJ databases">
        <title>Nostosin G and Spiroidesin B from the Cyanobacterium Dolichospermum sp. NIES-1697.</title>
        <authorList>
            <person name="Phan C.-S."/>
            <person name="Mehjabin J.J."/>
            <person name="Anas A.R.J."/>
            <person name="Hayasaka M."/>
            <person name="Onoki R."/>
            <person name="Wang J."/>
            <person name="Umezawa T."/>
            <person name="Washio K."/>
            <person name="Morikawa M."/>
            <person name="Okino T."/>
        </authorList>
    </citation>
    <scope>NUCLEOTIDE SEQUENCE</scope>
    <source>
        <strain evidence="6">NIES-1697</strain>
    </source>
</reference>
<dbReference type="GO" id="GO:0016787">
    <property type="term" value="F:hydrolase activity"/>
    <property type="evidence" value="ECO:0007669"/>
    <property type="project" value="UniProtKB-KW"/>
</dbReference>
<dbReference type="Pfam" id="PF01420">
    <property type="entry name" value="Methylase_S"/>
    <property type="match status" value="1"/>
</dbReference>
<keyword evidence="6" id="KW-0255">Endonuclease</keyword>
<evidence type="ECO:0000313" key="7">
    <source>
        <dbReference type="Proteomes" id="UP001057561"/>
    </source>
</evidence>
<comment type="similarity">
    <text evidence="1">Belongs to the type-I restriction system S methylase family.</text>
</comment>
<keyword evidence="6" id="KW-0378">Hydrolase</keyword>
<dbReference type="EC" id="3.1.21.-" evidence="6"/>
<evidence type="ECO:0000259" key="4">
    <source>
        <dbReference type="Pfam" id="PF01420"/>
    </source>
</evidence>
<gene>
    <name evidence="6" type="ORF">NG743_04780</name>
</gene>
<dbReference type="GO" id="GO:0004519">
    <property type="term" value="F:endonuclease activity"/>
    <property type="evidence" value="ECO:0007669"/>
    <property type="project" value="UniProtKB-KW"/>
</dbReference>
<dbReference type="InterPro" id="IPR000055">
    <property type="entry name" value="Restrct_endonuc_typeI_TRD"/>
</dbReference>
<feature type="domain" description="DUF4365" evidence="5">
    <location>
        <begin position="320"/>
        <end position="468"/>
    </location>
</feature>
<accession>A0ABY5M0R3</accession>
<dbReference type="InterPro" id="IPR025375">
    <property type="entry name" value="DUF4365"/>
</dbReference>
<dbReference type="PANTHER" id="PTHR30408">
    <property type="entry name" value="TYPE-1 RESTRICTION ENZYME ECOKI SPECIFICITY PROTEIN"/>
    <property type="match status" value="1"/>
</dbReference>
<name>A0ABY5M0R3_9CYAN</name>
<keyword evidence="2" id="KW-0680">Restriction system</keyword>
<keyword evidence="7" id="KW-1185">Reference proteome</keyword>
<dbReference type="RefSeq" id="WP_257121608.1">
    <property type="nucleotide sequence ID" value="NZ_CP099464.1"/>
</dbReference>
<evidence type="ECO:0000256" key="3">
    <source>
        <dbReference type="ARBA" id="ARBA00023125"/>
    </source>
</evidence>